<dbReference type="SUPFAM" id="SSF52200">
    <property type="entry name" value="Toll/Interleukin receptor TIR domain"/>
    <property type="match status" value="1"/>
</dbReference>
<dbReference type="GO" id="GO:0030101">
    <property type="term" value="P:natural killer cell activation"/>
    <property type="evidence" value="ECO:0007669"/>
    <property type="project" value="Ensembl"/>
</dbReference>
<keyword evidence="6" id="KW-0378">Hydrolase</keyword>
<evidence type="ECO:0000256" key="7">
    <source>
        <dbReference type="ARBA" id="ARBA00022989"/>
    </source>
</evidence>
<keyword evidence="4 22" id="KW-0732">Signal</keyword>
<dbReference type="Gene3D" id="2.60.40.10">
    <property type="entry name" value="Immunoglobulins"/>
    <property type="match status" value="3"/>
</dbReference>
<evidence type="ECO:0000256" key="8">
    <source>
        <dbReference type="ARBA" id="ARBA00023027"/>
    </source>
</evidence>
<feature type="domain" description="TIR" evidence="23">
    <location>
        <begin position="370"/>
        <end position="516"/>
    </location>
</feature>
<dbReference type="GeneTree" id="ENSGT01090000259985"/>
<dbReference type="GO" id="GO:0120163">
    <property type="term" value="P:negative regulation of cold-induced thermogenesis"/>
    <property type="evidence" value="ECO:0007669"/>
    <property type="project" value="Ensembl"/>
</dbReference>
<dbReference type="InterPro" id="IPR035897">
    <property type="entry name" value="Toll_tir_struct_dom_sf"/>
</dbReference>
<keyword evidence="5" id="KW-0677">Repeat</keyword>
<dbReference type="FunFam" id="2.60.40.10:FF:001543">
    <property type="entry name" value="Interleukin 18 receptor 1"/>
    <property type="match status" value="1"/>
</dbReference>
<dbReference type="GO" id="GO:0016787">
    <property type="term" value="F:hydrolase activity"/>
    <property type="evidence" value="ECO:0007669"/>
    <property type="project" value="UniProtKB-KW"/>
</dbReference>
<dbReference type="GO" id="GO:0032729">
    <property type="term" value="P:positive regulation of type II interferon production"/>
    <property type="evidence" value="ECO:0007669"/>
    <property type="project" value="Ensembl"/>
</dbReference>
<evidence type="ECO:0000256" key="10">
    <source>
        <dbReference type="ARBA" id="ARBA00023157"/>
    </source>
</evidence>
<evidence type="ECO:0000256" key="3">
    <source>
        <dbReference type="ARBA" id="ARBA00022692"/>
    </source>
</evidence>
<keyword evidence="13" id="KW-0395">Inflammatory response</keyword>
<dbReference type="InterPro" id="IPR041416">
    <property type="entry name" value="IL-1RAcP-like_ig"/>
</dbReference>
<dbReference type="SMART" id="SM00409">
    <property type="entry name" value="IG"/>
    <property type="match status" value="3"/>
</dbReference>
<evidence type="ECO:0000256" key="15">
    <source>
        <dbReference type="ARBA" id="ARBA00058411"/>
    </source>
</evidence>
<feature type="transmembrane region" description="Helical" evidence="21">
    <location>
        <begin position="323"/>
        <end position="348"/>
    </location>
</feature>
<dbReference type="Pfam" id="PF01582">
    <property type="entry name" value="TIR"/>
    <property type="match status" value="1"/>
</dbReference>
<evidence type="ECO:0000256" key="13">
    <source>
        <dbReference type="ARBA" id="ARBA00023198"/>
    </source>
</evidence>
<dbReference type="GO" id="GO:0006954">
    <property type="term" value="P:inflammatory response"/>
    <property type="evidence" value="ECO:0007669"/>
    <property type="project" value="UniProtKB-KW"/>
</dbReference>
<evidence type="ECO:0000256" key="22">
    <source>
        <dbReference type="SAM" id="SignalP"/>
    </source>
</evidence>
<keyword evidence="8" id="KW-0520">NAD</keyword>
<dbReference type="Gene3D" id="3.40.50.10140">
    <property type="entry name" value="Toll/interleukin-1 receptor homology (TIR) domain"/>
    <property type="match status" value="1"/>
</dbReference>
<dbReference type="InterPro" id="IPR000157">
    <property type="entry name" value="TIR_dom"/>
</dbReference>
<name>A0A8C6N2C7_MUSSI</name>
<comment type="subunit">
    <text evidence="16">Forms a ternary complex with IL18 and IL18RAP. Within this complex, IL18R1 is involved in ligand-binding and IL18RAP in signaling leading to NF-kappa-B and JNK activation. Interacts with SLC12A3 in peritoneal macrophages; this interaction is increased by IL18 treatment.</text>
</comment>
<dbReference type="Pfam" id="PF18452">
    <property type="entry name" value="Ig_6"/>
    <property type="match status" value="1"/>
</dbReference>
<evidence type="ECO:0000259" key="23">
    <source>
        <dbReference type="PROSITE" id="PS50104"/>
    </source>
</evidence>
<keyword evidence="14" id="KW-0393">Immunoglobulin domain</keyword>
<dbReference type="FunFam" id="2.60.40.10:FF:001410">
    <property type="entry name" value="Interleukin 18 receptor 1"/>
    <property type="match status" value="1"/>
</dbReference>
<keyword evidence="12" id="KW-0325">Glycoprotein</keyword>
<dbReference type="GO" id="GO:1901224">
    <property type="term" value="P:positive regulation of non-canonical NF-kappaB signal transduction"/>
    <property type="evidence" value="ECO:0007669"/>
    <property type="project" value="Ensembl"/>
</dbReference>
<dbReference type="AlphaFoldDB" id="A0A8C6N2C7"/>
<evidence type="ECO:0000256" key="20">
    <source>
        <dbReference type="ARBA" id="ARBA00083615"/>
    </source>
</evidence>
<evidence type="ECO:0000256" key="14">
    <source>
        <dbReference type="ARBA" id="ARBA00023319"/>
    </source>
</evidence>
<evidence type="ECO:0000313" key="26">
    <source>
        <dbReference type="Proteomes" id="UP000694415"/>
    </source>
</evidence>
<evidence type="ECO:0000313" key="25">
    <source>
        <dbReference type="Ensembl" id="ENSMSIP00000030220.1"/>
    </source>
</evidence>
<dbReference type="PANTHER" id="PTHR11890:SF6">
    <property type="entry name" value="INTERLEUKIN-18 RECEPTOR 1"/>
    <property type="match status" value="1"/>
</dbReference>
<accession>A0A8C6N2C7</accession>
<dbReference type="PROSITE" id="PS50835">
    <property type="entry name" value="IG_LIKE"/>
    <property type="match status" value="1"/>
</dbReference>
<evidence type="ECO:0000256" key="9">
    <source>
        <dbReference type="ARBA" id="ARBA00023136"/>
    </source>
</evidence>
<evidence type="ECO:0000259" key="24">
    <source>
        <dbReference type="PROSITE" id="PS50835"/>
    </source>
</evidence>
<dbReference type="GO" id="GO:0042007">
    <property type="term" value="F:interleukin-18 binding"/>
    <property type="evidence" value="ECO:0007669"/>
    <property type="project" value="Ensembl"/>
</dbReference>
<feature type="domain" description="Ig-like" evidence="24">
    <location>
        <begin position="212"/>
        <end position="312"/>
    </location>
</feature>
<dbReference type="SMART" id="SM00255">
    <property type="entry name" value="TIR"/>
    <property type="match status" value="1"/>
</dbReference>
<evidence type="ECO:0000256" key="6">
    <source>
        <dbReference type="ARBA" id="ARBA00022801"/>
    </source>
</evidence>
<keyword evidence="10" id="KW-1015">Disulfide bond</keyword>
<keyword evidence="7 21" id="KW-1133">Transmembrane helix</keyword>
<dbReference type="Ensembl" id="ENSMSIT00000038055.1">
    <property type="protein sequence ID" value="ENSMSIP00000030220.1"/>
    <property type="gene ID" value="ENSMSIG00000025150.1"/>
</dbReference>
<organism evidence="25 26">
    <name type="scientific">Mus spicilegus</name>
    <name type="common">Mound-building mouse</name>
    <dbReference type="NCBI Taxonomy" id="10103"/>
    <lineage>
        <taxon>Eukaryota</taxon>
        <taxon>Metazoa</taxon>
        <taxon>Chordata</taxon>
        <taxon>Craniata</taxon>
        <taxon>Vertebrata</taxon>
        <taxon>Euteleostomi</taxon>
        <taxon>Mammalia</taxon>
        <taxon>Eutheria</taxon>
        <taxon>Euarchontoglires</taxon>
        <taxon>Glires</taxon>
        <taxon>Rodentia</taxon>
        <taxon>Myomorpha</taxon>
        <taxon>Muroidea</taxon>
        <taxon>Muridae</taxon>
        <taxon>Murinae</taxon>
        <taxon>Mus</taxon>
        <taxon>Mus</taxon>
    </lineage>
</organism>
<dbReference type="InterPro" id="IPR013783">
    <property type="entry name" value="Ig-like_fold"/>
</dbReference>
<proteinExistence type="inferred from homology"/>
<dbReference type="SUPFAM" id="SSF48726">
    <property type="entry name" value="Immunoglobulin"/>
    <property type="match status" value="2"/>
</dbReference>
<comment type="similarity">
    <text evidence="2">Belongs to the interleukin-1 receptor family.</text>
</comment>
<dbReference type="FunFam" id="3.40.50.10140:FF:000002">
    <property type="entry name" value="Interleukin 1 receptor accessory protein"/>
    <property type="match status" value="1"/>
</dbReference>
<keyword evidence="3 21" id="KW-0812">Transmembrane</keyword>
<dbReference type="InterPro" id="IPR015621">
    <property type="entry name" value="IL-1_rcpt_fam"/>
</dbReference>
<evidence type="ECO:0000256" key="21">
    <source>
        <dbReference type="SAM" id="Phobius"/>
    </source>
</evidence>
<protein>
    <recommendedName>
        <fullName evidence="17">Interleukin-18 receptor 1</fullName>
    </recommendedName>
    <alternativeName>
        <fullName evidence="18">CD218 antigen-like family member A</fullName>
    </alternativeName>
    <alternativeName>
        <fullName evidence="19">IL1 receptor-related protein</fullName>
    </alternativeName>
    <alternativeName>
        <fullName evidence="20">Interleukin-18 receptor alpha</fullName>
    </alternativeName>
</protein>
<keyword evidence="9 21" id="KW-0472">Membrane</keyword>
<dbReference type="InterPro" id="IPR007110">
    <property type="entry name" value="Ig-like_dom"/>
</dbReference>
<dbReference type="PRINTS" id="PR01537">
    <property type="entry name" value="INTRLKN1R1F"/>
</dbReference>
<dbReference type="PANTHER" id="PTHR11890">
    <property type="entry name" value="INTERLEUKIN-1 RECEPTOR FAMILY MEMBER"/>
    <property type="match status" value="1"/>
</dbReference>
<dbReference type="InterPro" id="IPR003599">
    <property type="entry name" value="Ig_sub"/>
</dbReference>
<dbReference type="Proteomes" id="UP000694415">
    <property type="component" value="Unplaced"/>
</dbReference>
<evidence type="ECO:0000256" key="4">
    <source>
        <dbReference type="ARBA" id="ARBA00022729"/>
    </source>
</evidence>
<reference evidence="25" key="2">
    <citation type="submission" date="2025-09" db="UniProtKB">
        <authorList>
            <consortium name="Ensembl"/>
        </authorList>
    </citation>
    <scope>IDENTIFICATION</scope>
</reference>
<reference evidence="25" key="1">
    <citation type="submission" date="2025-08" db="UniProtKB">
        <authorList>
            <consortium name="Ensembl"/>
        </authorList>
    </citation>
    <scope>IDENTIFICATION</scope>
</reference>
<keyword evidence="11" id="KW-0675">Receptor</keyword>
<evidence type="ECO:0000256" key="12">
    <source>
        <dbReference type="ARBA" id="ARBA00023180"/>
    </source>
</evidence>
<evidence type="ECO:0000256" key="18">
    <source>
        <dbReference type="ARBA" id="ARBA00075051"/>
    </source>
</evidence>
<evidence type="ECO:0000256" key="19">
    <source>
        <dbReference type="ARBA" id="ARBA00076463"/>
    </source>
</evidence>
<dbReference type="InterPro" id="IPR036179">
    <property type="entry name" value="Ig-like_dom_sf"/>
</dbReference>
<dbReference type="PROSITE" id="PS50104">
    <property type="entry name" value="TIR"/>
    <property type="match status" value="1"/>
</dbReference>
<keyword evidence="26" id="KW-1185">Reference proteome</keyword>
<evidence type="ECO:0000256" key="5">
    <source>
        <dbReference type="ARBA" id="ARBA00022737"/>
    </source>
</evidence>
<comment type="function">
    <text evidence="15">Within the IL18 receptor complex, responsible for the binding of the pro-inflammatory cytokine IL18, but not IL1A nor IL1B. Involved in IL18-mediated IFNG synthesis from T-helper 1 (Th1) cells. Contributes to IL18-induced cytokine production, either independently of SLC12A3, or as a complex with SLC12A3.</text>
</comment>
<evidence type="ECO:0000256" key="11">
    <source>
        <dbReference type="ARBA" id="ARBA00023170"/>
    </source>
</evidence>
<evidence type="ECO:0000256" key="2">
    <source>
        <dbReference type="ARBA" id="ARBA00009752"/>
    </source>
</evidence>
<feature type="signal peptide" evidence="22">
    <location>
        <begin position="1"/>
        <end position="19"/>
    </location>
</feature>
<comment type="subcellular location">
    <subcellularLocation>
        <location evidence="1">Membrane</location>
        <topology evidence="1">Single-pass type I membrane protein</topology>
    </subcellularLocation>
</comment>
<evidence type="ECO:0000256" key="16">
    <source>
        <dbReference type="ARBA" id="ARBA00063819"/>
    </source>
</evidence>
<dbReference type="GO" id="GO:0042008">
    <property type="term" value="F:interleukin-18 receptor activity"/>
    <property type="evidence" value="ECO:0007669"/>
    <property type="project" value="Ensembl"/>
</dbReference>
<sequence length="537" mass="61539">MHHEELILTLCILIVKSASKSCIHRSQIHVVEGEPFYLKPCGISAPVHRNETATMRWFKGSASHEYRELNNRSSPRVTFHDHTLEFWPVEMEDEGTYISQVGNDHRNWTLNVTKRNKHSCFSDKLVTSRDVEVNKSLHITCKNPNYEELIQDTWLYKNCKEISKTPRILKDAEFGDEGYYSCVFSVHHNGTWYNITKTVNITVIEGRSKVTPAILGPKCEKVGVELGKDVELNCSASLNKDDLFYWSIRKEDSSDPNVQEDRKETTTWTSEGKLHASKILRFQKITENYLNVLYNCTVANEEAIDTKSFVLVRKETPDIPGHVFTGGVTVLVLASVAAVCVVILCVIYKVDLVLFYRRIAERDETLTDGKTYDAFVSYLKECHPENKEEYTFAVETLPRVLEKQFGYKLCIFERDVVPGGAVVDEIHSLIEKSRRLIIVLSQSYLTNGARRELESGLHEALVERKIKIILIEFTPASNITFLPPSLKLLKSYRVLKWRADSPSTNSRFWKNLVYLMPAKAVKPWREESEARPVLSAP</sequence>
<feature type="chain" id="PRO_5034154853" description="Interleukin-18 receptor 1" evidence="22">
    <location>
        <begin position="20"/>
        <end position="537"/>
    </location>
</feature>
<dbReference type="GO" id="GO:0045063">
    <property type="term" value="P:T-helper 1 cell differentiation"/>
    <property type="evidence" value="ECO:0007669"/>
    <property type="project" value="Ensembl"/>
</dbReference>
<dbReference type="GO" id="GO:0045092">
    <property type="term" value="C:interleukin-18 receptor complex"/>
    <property type="evidence" value="ECO:0007669"/>
    <property type="project" value="Ensembl"/>
</dbReference>
<dbReference type="GO" id="GO:2000556">
    <property type="term" value="P:positive regulation of T-helper 1 cell cytokine production"/>
    <property type="evidence" value="ECO:0007669"/>
    <property type="project" value="Ensembl"/>
</dbReference>
<evidence type="ECO:0000256" key="17">
    <source>
        <dbReference type="ARBA" id="ARBA00067620"/>
    </source>
</evidence>
<dbReference type="FunFam" id="2.60.40.10:FF:001441">
    <property type="entry name" value="Interleukin-18 receptor 1"/>
    <property type="match status" value="1"/>
</dbReference>
<evidence type="ECO:0000256" key="1">
    <source>
        <dbReference type="ARBA" id="ARBA00004479"/>
    </source>
</evidence>